<dbReference type="InterPro" id="IPR022234">
    <property type="entry name" value="DUF3759"/>
</dbReference>
<name>A0A0C3G2K0_PILCF</name>
<accession>A0A0C3G2K0</accession>
<proteinExistence type="predicted"/>
<dbReference type="PANTHER" id="PTHR37450:SF1">
    <property type="entry name" value="CIPC PROTEIN"/>
    <property type="match status" value="1"/>
</dbReference>
<dbReference type="InParanoid" id="A0A0C3G2K0"/>
<evidence type="ECO:0000313" key="3">
    <source>
        <dbReference type="Proteomes" id="UP000054166"/>
    </source>
</evidence>
<reference evidence="2 3" key="1">
    <citation type="submission" date="2014-04" db="EMBL/GenBank/DDBJ databases">
        <authorList>
            <consortium name="DOE Joint Genome Institute"/>
            <person name="Kuo A."/>
            <person name="Tarkka M."/>
            <person name="Buscot F."/>
            <person name="Kohler A."/>
            <person name="Nagy L.G."/>
            <person name="Floudas D."/>
            <person name="Copeland A."/>
            <person name="Barry K.W."/>
            <person name="Cichocki N."/>
            <person name="Veneault-Fourrey C."/>
            <person name="LaButti K."/>
            <person name="Lindquist E.A."/>
            <person name="Lipzen A."/>
            <person name="Lundell T."/>
            <person name="Morin E."/>
            <person name="Murat C."/>
            <person name="Sun H."/>
            <person name="Tunlid A."/>
            <person name="Henrissat B."/>
            <person name="Grigoriev I.V."/>
            <person name="Hibbett D.S."/>
            <person name="Martin F."/>
            <person name="Nordberg H.P."/>
            <person name="Cantor M.N."/>
            <person name="Hua S.X."/>
        </authorList>
    </citation>
    <scope>NUCLEOTIDE SEQUENCE [LARGE SCALE GENOMIC DNA]</scope>
    <source>
        <strain evidence="2 3">F 1598</strain>
    </source>
</reference>
<sequence length="106" mass="11606">MGWFHSESDEAQAHAELTNAPHKASVTHELLASGIAFEAAREYEKHVEKNGKPANHKAAVEILAALTGGLVDRIVETKGLDHIDKEKAKHQAKKRAEEKLAEAGEY</sequence>
<protein>
    <recommendedName>
        <fullName evidence="4">CipC-like antibiotic response protein</fullName>
    </recommendedName>
</protein>
<evidence type="ECO:0008006" key="4">
    <source>
        <dbReference type="Google" id="ProtNLM"/>
    </source>
</evidence>
<dbReference type="Proteomes" id="UP000054166">
    <property type="component" value="Unassembled WGS sequence"/>
</dbReference>
<organism evidence="2 3">
    <name type="scientific">Piloderma croceum (strain F 1598)</name>
    <dbReference type="NCBI Taxonomy" id="765440"/>
    <lineage>
        <taxon>Eukaryota</taxon>
        <taxon>Fungi</taxon>
        <taxon>Dikarya</taxon>
        <taxon>Basidiomycota</taxon>
        <taxon>Agaricomycotina</taxon>
        <taxon>Agaricomycetes</taxon>
        <taxon>Agaricomycetidae</taxon>
        <taxon>Atheliales</taxon>
        <taxon>Atheliaceae</taxon>
        <taxon>Piloderma</taxon>
    </lineage>
</organism>
<dbReference type="Pfam" id="PF12585">
    <property type="entry name" value="DUF3759"/>
    <property type="match status" value="1"/>
</dbReference>
<dbReference type="EMBL" id="KN832986">
    <property type="protein sequence ID" value="KIM84851.1"/>
    <property type="molecule type" value="Genomic_DNA"/>
</dbReference>
<feature type="compositionally biased region" description="Basic and acidic residues" evidence="1">
    <location>
        <begin position="1"/>
        <end position="13"/>
    </location>
</feature>
<dbReference type="AlphaFoldDB" id="A0A0C3G2K0"/>
<reference evidence="3" key="2">
    <citation type="submission" date="2015-01" db="EMBL/GenBank/DDBJ databases">
        <title>Evolutionary Origins and Diversification of the Mycorrhizal Mutualists.</title>
        <authorList>
            <consortium name="DOE Joint Genome Institute"/>
            <consortium name="Mycorrhizal Genomics Consortium"/>
            <person name="Kohler A."/>
            <person name="Kuo A."/>
            <person name="Nagy L.G."/>
            <person name="Floudas D."/>
            <person name="Copeland A."/>
            <person name="Barry K.W."/>
            <person name="Cichocki N."/>
            <person name="Veneault-Fourrey C."/>
            <person name="LaButti K."/>
            <person name="Lindquist E.A."/>
            <person name="Lipzen A."/>
            <person name="Lundell T."/>
            <person name="Morin E."/>
            <person name="Murat C."/>
            <person name="Riley R."/>
            <person name="Ohm R."/>
            <person name="Sun H."/>
            <person name="Tunlid A."/>
            <person name="Henrissat B."/>
            <person name="Grigoriev I.V."/>
            <person name="Hibbett D.S."/>
            <person name="Martin F."/>
        </authorList>
    </citation>
    <scope>NUCLEOTIDE SEQUENCE [LARGE SCALE GENOMIC DNA]</scope>
    <source>
        <strain evidence="3">F 1598</strain>
    </source>
</reference>
<evidence type="ECO:0000256" key="1">
    <source>
        <dbReference type="SAM" id="MobiDB-lite"/>
    </source>
</evidence>
<feature type="region of interest" description="Disordered" evidence="1">
    <location>
        <begin position="1"/>
        <end position="21"/>
    </location>
</feature>
<dbReference type="PANTHER" id="PTHR37450">
    <property type="entry name" value="CIPC PROTEIN"/>
    <property type="match status" value="1"/>
</dbReference>
<evidence type="ECO:0000313" key="2">
    <source>
        <dbReference type="EMBL" id="KIM84851.1"/>
    </source>
</evidence>
<dbReference type="HOGENOM" id="CLU_143683_2_0_1"/>
<keyword evidence="3" id="KW-1185">Reference proteome</keyword>
<gene>
    <name evidence="2" type="ORF">PILCRDRAFT_67324</name>
</gene>
<dbReference type="OrthoDB" id="9895617at2759"/>
<dbReference type="STRING" id="765440.A0A0C3G2K0"/>